<accession>A0A6G0YQV7</accession>
<dbReference type="OrthoDB" id="6573310at2759"/>
<organism evidence="1 2">
    <name type="scientific">Aphis craccivora</name>
    <name type="common">Cowpea aphid</name>
    <dbReference type="NCBI Taxonomy" id="307492"/>
    <lineage>
        <taxon>Eukaryota</taxon>
        <taxon>Metazoa</taxon>
        <taxon>Ecdysozoa</taxon>
        <taxon>Arthropoda</taxon>
        <taxon>Hexapoda</taxon>
        <taxon>Insecta</taxon>
        <taxon>Pterygota</taxon>
        <taxon>Neoptera</taxon>
        <taxon>Paraneoptera</taxon>
        <taxon>Hemiptera</taxon>
        <taxon>Sternorrhyncha</taxon>
        <taxon>Aphidomorpha</taxon>
        <taxon>Aphidoidea</taxon>
        <taxon>Aphididae</taxon>
        <taxon>Aphidini</taxon>
        <taxon>Aphis</taxon>
        <taxon>Aphis</taxon>
    </lineage>
</organism>
<dbReference type="Proteomes" id="UP000478052">
    <property type="component" value="Unassembled WGS sequence"/>
</dbReference>
<keyword evidence="2" id="KW-1185">Reference proteome</keyword>
<gene>
    <name evidence="1" type="ORF">FWK35_00016500</name>
</gene>
<dbReference type="EMBL" id="VUJU01002782">
    <property type="protein sequence ID" value="KAF0760116.1"/>
    <property type="molecule type" value="Genomic_DNA"/>
</dbReference>
<evidence type="ECO:0000313" key="1">
    <source>
        <dbReference type="EMBL" id="KAF0760116.1"/>
    </source>
</evidence>
<dbReference type="AlphaFoldDB" id="A0A6G0YQV7"/>
<sequence>MNETKMLGLSFNVQKLKFQDNVSIGGKITANVKFLNFKEQRIFEPVIPSSNPMFLYTGRLFTFGISRNMKSELYKEFIVHVNLHQTDPDKKLTEAAVDITNIFRDMFCKDPTPDNIPTQVKTIIRFNDDNSKHMATMDILISIIPDGLHPVAQLPLDVDMNSQFINTTNECHVCPNISDLKCTDDNEHSDEGEWDMIRAELKNKHSIAIKYKRNYYSFQPTQPEEHCEAEEDRTTKSEEKLNCHMLDLLSDMHTLISKNPKNKNQNH</sequence>
<reference evidence="1 2" key="1">
    <citation type="submission" date="2019-08" db="EMBL/GenBank/DDBJ databases">
        <title>Whole genome of Aphis craccivora.</title>
        <authorList>
            <person name="Voronova N.V."/>
            <person name="Shulinski R.S."/>
            <person name="Bandarenka Y.V."/>
            <person name="Zhorov D.G."/>
            <person name="Warner D."/>
        </authorList>
    </citation>
    <scope>NUCLEOTIDE SEQUENCE [LARGE SCALE GENOMIC DNA]</scope>
    <source>
        <strain evidence="1">180601</strain>
        <tissue evidence="1">Whole Body</tissue>
    </source>
</reference>
<evidence type="ECO:0000313" key="2">
    <source>
        <dbReference type="Proteomes" id="UP000478052"/>
    </source>
</evidence>
<name>A0A6G0YQV7_APHCR</name>
<proteinExistence type="predicted"/>
<protein>
    <submittedName>
        <fullName evidence="1">Uncharacterized protein</fullName>
    </submittedName>
</protein>
<comment type="caution">
    <text evidence="1">The sequence shown here is derived from an EMBL/GenBank/DDBJ whole genome shotgun (WGS) entry which is preliminary data.</text>
</comment>